<dbReference type="RefSeq" id="WP_133957414.1">
    <property type="nucleotide sequence ID" value="NZ_SORI01000007.1"/>
</dbReference>
<protein>
    <submittedName>
        <fullName evidence="2">WD40 repeat protein</fullName>
    </submittedName>
</protein>
<organism evidence="2 3">
    <name type="scientific">Aminivibrio pyruvatiphilus</name>
    <dbReference type="NCBI Taxonomy" id="1005740"/>
    <lineage>
        <taxon>Bacteria</taxon>
        <taxon>Thermotogati</taxon>
        <taxon>Synergistota</taxon>
        <taxon>Synergistia</taxon>
        <taxon>Synergistales</taxon>
        <taxon>Aminobacteriaceae</taxon>
        <taxon>Aminivibrio</taxon>
    </lineage>
</organism>
<dbReference type="SUPFAM" id="SSF82171">
    <property type="entry name" value="DPP6 N-terminal domain-like"/>
    <property type="match status" value="1"/>
</dbReference>
<feature type="signal peptide" evidence="1">
    <location>
        <begin position="1"/>
        <end position="21"/>
    </location>
</feature>
<dbReference type="Proteomes" id="UP000295066">
    <property type="component" value="Unassembled WGS sequence"/>
</dbReference>
<evidence type="ECO:0000313" key="3">
    <source>
        <dbReference type="Proteomes" id="UP000295066"/>
    </source>
</evidence>
<proteinExistence type="predicted"/>
<evidence type="ECO:0000256" key="1">
    <source>
        <dbReference type="SAM" id="SignalP"/>
    </source>
</evidence>
<name>A0A4R8M9V7_9BACT</name>
<accession>A0A4R8M9V7</accession>
<dbReference type="InterPro" id="IPR011042">
    <property type="entry name" value="6-blade_b-propeller_TolB-like"/>
</dbReference>
<dbReference type="Pfam" id="PF07676">
    <property type="entry name" value="PD40"/>
    <property type="match status" value="1"/>
</dbReference>
<evidence type="ECO:0000313" key="2">
    <source>
        <dbReference type="EMBL" id="TDY60847.1"/>
    </source>
</evidence>
<gene>
    <name evidence="2" type="ORF">C8D99_10754</name>
</gene>
<sequence>MKGKTLLILALACILVLPAPSAGSPEATGPVPFVFSRGDGLFLTDTEGNSPALIRKGYDPEISPDGTEVAFTVATGKDGGGRQIGLYTISTAKSRNYRSVIPGENSYGPRWSPDGTMIVFNHWDPEQSDWVLGLLTLTDGTFRVLAPELKGVYSPFWSDDSASVYCHDLENFFRVSVETGRTAALRRFSEILGEAMPTSAIRFAVSPDGTRWLFDGEVKDTSDWLKSGDGLISALFLHTPADGTTRRITGDRICAIGPAWLPGGKDFLFYGYTEKEISGEGSGFAVFRGTLPEGKTTLLVPDGGTPSARIR</sequence>
<keyword evidence="3" id="KW-1185">Reference proteome</keyword>
<dbReference type="EMBL" id="SORI01000007">
    <property type="protein sequence ID" value="TDY60847.1"/>
    <property type="molecule type" value="Genomic_DNA"/>
</dbReference>
<feature type="chain" id="PRO_5020507477" evidence="1">
    <location>
        <begin position="22"/>
        <end position="311"/>
    </location>
</feature>
<dbReference type="Gene3D" id="2.120.10.30">
    <property type="entry name" value="TolB, C-terminal domain"/>
    <property type="match status" value="2"/>
</dbReference>
<reference evidence="2 3" key="1">
    <citation type="submission" date="2019-03" db="EMBL/GenBank/DDBJ databases">
        <title>Genomic Encyclopedia of Type Strains, Phase IV (KMG-IV): sequencing the most valuable type-strain genomes for metagenomic binning, comparative biology and taxonomic classification.</title>
        <authorList>
            <person name="Goeker M."/>
        </authorList>
    </citation>
    <scope>NUCLEOTIDE SEQUENCE [LARGE SCALE GENOMIC DNA]</scope>
    <source>
        <strain evidence="2 3">DSM 25964</strain>
    </source>
</reference>
<dbReference type="InterPro" id="IPR011659">
    <property type="entry name" value="WD40"/>
</dbReference>
<keyword evidence="1" id="KW-0732">Signal</keyword>
<dbReference type="AlphaFoldDB" id="A0A4R8M9V7"/>
<comment type="caution">
    <text evidence="2">The sequence shown here is derived from an EMBL/GenBank/DDBJ whole genome shotgun (WGS) entry which is preliminary data.</text>
</comment>
<dbReference type="OrthoDB" id="9812921at2"/>